<gene>
    <name evidence="3" type="ORF">AJ79_01585</name>
</gene>
<keyword evidence="4" id="KW-1185">Reference proteome</keyword>
<dbReference type="AlphaFoldDB" id="A0A2B7Y754"/>
<reference evidence="3 4" key="1">
    <citation type="submission" date="2017-10" db="EMBL/GenBank/DDBJ databases">
        <title>Comparative genomics in systemic dimorphic fungi from Ajellomycetaceae.</title>
        <authorList>
            <person name="Munoz J.F."/>
            <person name="Mcewen J.G."/>
            <person name="Clay O.K."/>
            <person name="Cuomo C.A."/>
        </authorList>
    </citation>
    <scope>NUCLEOTIDE SEQUENCE [LARGE SCALE GENOMIC DNA]</scope>
    <source>
        <strain evidence="3 4">UAMH5409</strain>
    </source>
</reference>
<feature type="compositionally biased region" description="Polar residues" evidence="2">
    <location>
        <begin position="130"/>
        <end position="144"/>
    </location>
</feature>
<evidence type="ECO:0000313" key="4">
    <source>
        <dbReference type="Proteomes" id="UP000223968"/>
    </source>
</evidence>
<feature type="compositionally biased region" description="Basic residues" evidence="2">
    <location>
        <begin position="1"/>
        <end position="12"/>
    </location>
</feature>
<accession>A0A2B7Y754</accession>
<feature type="coiled-coil region" evidence="1">
    <location>
        <begin position="180"/>
        <end position="217"/>
    </location>
</feature>
<feature type="compositionally biased region" description="Low complexity" evidence="2">
    <location>
        <begin position="93"/>
        <end position="102"/>
    </location>
</feature>
<protein>
    <submittedName>
        <fullName evidence="3">Uncharacterized protein</fullName>
    </submittedName>
</protein>
<evidence type="ECO:0000313" key="3">
    <source>
        <dbReference type="EMBL" id="PGH16712.1"/>
    </source>
</evidence>
<keyword evidence="1" id="KW-0175">Coiled coil</keyword>
<dbReference type="Proteomes" id="UP000223968">
    <property type="component" value="Unassembled WGS sequence"/>
</dbReference>
<sequence length="297" mass="32438">MLPRVTRSRARAQKLPARAKPAAQTSEPQERRPITTSFVAINTRRQAASAPEVDTSPDEHPIFTPPTPPPLPPSLPPYQAPRTPKFAATPGFSSPSERSSGSARHLAATSGKRKRDRKEKPGAFDPNLPSVANRQARQGQASPSGSGGRSAVRKGKRPALRGSQVPTPRFPSRSEERELGEQIEAMAAELREVVDVLEETKRLENELETKVSLLKADKKAADAKTAWLAAEGEALSARLRAIGNEQAWTEDRLQQTQSNRQLNTERQEMLMNHIGDFEVVQALGEAMNHSLVGDSSN</sequence>
<evidence type="ECO:0000256" key="2">
    <source>
        <dbReference type="SAM" id="MobiDB-lite"/>
    </source>
</evidence>
<feature type="region of interest" description="Disordered" evidence="2">
    <location>
        <begin position="1"/>
        <end position="180"/>
    </location>
</feature>
<name>A0A2B7Y754_9EURO</name>
<feature type="compositionally biased region" description="Pro residues" evidence="2">
    <location>
        <begin position="63"/>
        <end position="79"/>
    </location>
</feature>
<feature type="compositionally biased region" description="Polar residues" evidence="2">
    <location>
        <begin position="34"/>
        <end position="46"/>
    </location>
</feature>
<evidence type="ECO:0000256" key="1">
    <source>
        <dbReference type="SAM" id="Coils"/>
    </source>
</evidence>
<organism evidence="3 4">
    <name type="scientific">Helicocarpus griseus UAMH5409</name>
    <dbReference type="NCBI Taxonomy" id="1447875"/>
    <lineage>
        <taxon>Eukaryota</taxon>
        <taxon>Fungi</taxon>
        <taxon>Dikarya</taxon>
        <taxon>Ascomycota</taxon>
        <taxon>Pezizomycotina</taxon>
        <taxon>Eurotiomycetes</taxon>
        <taxon>Eurotiomycetidae</taxon>
        <taxon>Onygenales</taxon>
        <taxon>Ajellomycetaceae</taxon>
        <taxon>Helicocarpus</taxon>
    </lineage>
</organism>
<comment type="caution">
    <text evidence="3">The sequence shown here is derived from an EMBL/GenBank/DDBJ whole genome shotgun (WGS) entry which is preliminary data.</text>
</comment>
<proteinExistence type="predicted"/>
<dbReference type="EMBL" id="PDNB01000015">
    <property type="protein sequence ID" value="PGH16712.1"/>
    <property type="molecule type" value="Genomic_DNA"/>
</dbReference>